<sequence length="231" mass="25580">MRGTSQETDRAEVRMPWTGAMHALKGTVEGLLHNVRDRVRGARGVTVWQDEGPYYPGHAVVAATGSDLTRGFKASGRLFVLKGQVTDAQGSPVRGAEVQIWQTDDLHGRYLVEPSRAPRDPNFAYMGTCLTDTEGSFAFTTVRPRDYGIAFVRRAPHIHVKVFVGGLCKLTTQGYFDDERAMLGRDFVRALFLRTEQDREATVMKVERSREATQQAGAEVQEGSLHLVLAG</sequence>
<dbReference type="GO" id="GO:0008199">
    <property type="term" value="F:ferric iron binding"/>
    <property type="evidence" value="ECO:0007669"/>
    <property type="project" value="InterPro"/>
</dbReference>
<dbReference type="EMBL" id="ASRX01000075">
    <property type="protein sequence ID" value="EYF01648.1"/>
    <property type="molecule type" value="Genomic_DNA"/>
</dbReference>
<proteinExistence type="inferred from homology"/>
<evidence type="ECO:0000256" key="2">
    <source>
        <dbReference type="ARBA" id="ARBA00022964"/>
    </source>
</evidence>
<organism evidence="5 6">
    <name type="scientific">Chondromyces apiculatus DSM 436</name>
    <dbReference type="NCBI Taxonomy" id="1192034"/>
    <lineage>
        <taxon>Bacteria</taxon>
        <taxon>Pseudomonadati</taxon>
        <taxon>Myxococcota</taxon>
        <taxon>Polyangia</taxon>
        <taxon>Polyangiales</taxon>
        <taxon>Polyangiaceae</taxon>
        <taxon>Chondromyces</taxon>
    </lineage>
</organism>
<evidence type="ECO:0000259" key="4">
    <source>
        <dbReference type="Pfam" id="PF00775"/>
    </source>
</evidence>
<feature type="domain" description="Intradiol ring-cleavage dioxygenases" evidence="4">
    <location>
        <begin position="51"/>
        <end position="212"/>
    </location>
</feature>
<dbReference type="STRING" id="1192034.CAP_7967"/>
<dbReference type="Pfam" id="PF00775">
    <property type="entry name" value="Dioxygenase_C"/>
    <property type="match status" value="1"/>
</dbReference>
<accession>A0A017SXH4</accession>
<dbReference type="eggNOG" id="COG3485">
    <property type="taxonomic scope" value="Bacteria"/>
</dbReference>
<name>A0A017SXH4_9BACT</name>
<dbReference type="InterPro" id="IPR050770">
    <property type="entry name" value="Intradiol_RC_Dioxygenase"/>
</dbReference>
<dbReference type="Proteomes" id="UP000019678">
    <property type="component" value="Unassembled WGS sequence"/>
</dbReference>
<evidence type="ECO:0000256" key="3">
    <source>
        <dbReference type="ARBA" id="ARBA00023002"/>
    </source>
</evidence>
<evidence type="ECO:0000256" key="1">
    <source>
        <dbReference type="ARBA" id="ARBA00007825"/>
    </source>
</evidence>
<comment type="caution">
    <text evidence="5">The sequence shown here is derived from an EMBL/GenBank/DDBJ whole genome shotgun (WGS) entry which is preliminary data.</text>
</comment>
<dbReference type="SUPFAM" id="SSF49482">
    <property type="entry name" value="Aromatic compound dioxygenase"/>
    <property type="match status" value="1"/>
</dbReference>
<comment type="similarity">
    <text evidence="1">Belongs to the intradiol ring-cleavage dioxygenase family.</text>
</comment>
<keyword evidence="6" id="KW-1185">Reference proteome</keyword>
<evidence type="ECO:0000313" key="5">
    <source>
        <dbReference type="EMBL" id="EYF01648.1"/>
    </source>
</evidence>
<dbReference type="Gene3D" id="2.60.130.10">
    <property type="entry name" value="Aromatic compound dioxygenase"/>
    <property type="match status" value="1"/>
</dbReference>
<protein>
    <submittedName>
        <fullName evidence="5">Protocatechuate 3,4-dioxygenase beta chain</fullName>
    </submittedName>
</protein>
<dbReference type="GO" id="GO:0016702">
    <property type="term" value="F:oxidoreductase activity, acting on single donors with incorporation of molecular oxygen, incorporation of two atoms of oxygen"/>
    <property type="evidence" value="ECO:0007669"/>
    <property type="project" value="InterPro"/>
</dbReference>
<gene>
    <name evidence="5" type="ORF">CAP_7967</name>
</gene>
<evidence type="ECO:0000313" key="6">
    <source>
        <dbReference type="Proteomes" id="UP000019678"/>
    </source>
</evidence>
<dbReference type="InterPro" id="IPR015889">
    <property type="entry name" value="Intradiol_dOase_core"/>
</dbReference>
<dbReference type="PANTHER" id="PTHR33711:SF10">
    <property type="entry name" value="INTRADIOL RING-CLEAVAGE DIOXYGENASES DOMAIN-CONTAINING PROTEIN"/>
    <property type="match status" value="1"/>
</dbReference>
<dbReference type="AlphaFoldDB" id="A0A017SXH4"/>
<dbReference type="InterPro" id="IPR000627">
    <property type="entry name" value="Intradiol_dOase_C"/>
</dbReference>
<keyword evidence="3" id="KW-0560">Oxidoreductase</keyword>
<dbReference type="OrthoDB" id="9800887at2"/>
<dbReference type="RefSeq" id="WP_052376553.1">
    <property type="nucleotide sequence ID" value="NZ_ASRX01000075.1"/>
</dbReference>
<dbReference type="PANTHER" id="PTHR33711">
    <property type="entry name" value="DIOXYGENASE, PUTATIVE (AFU_ORTHOLOGUE AFUA_2G02910)-RELATED"/>
    <property type="match status" value="1"/>
</dbReference>
<keyword evidence="2 5" id="KW-0223">Dioxygenase</keyword>
<reference evidence="5 6" key="1">
    <citation type="submission" date="2013-05" db="EMBL/GenBank/DDBJ databases">
        <title>Genome assembly of Chondromyces apiculatus DSM 436.</title>
        <authorList>
            <person name="Sharma G."/>
            <person name="Khatri I."/>
            <person name="Kaur C."/>
            <person name="Mayilraj S."/>
            <person name="Subramanian S."/>
        </authorList>
    </citation>
    <scope>NUCLEOTIDE SEQUENCE [LARGE SCALE GENOMIC DNA]</scope>
    <source>
        <strain evidence="5 6">DSM 436</strain>
    </source>
</reference>